<dbReference type="OrthoDB" id="671511at2"/>
<protein>
    <recommendedName>
        <fullName evidence="3">YcfA-like protein</fullName>
    </recommendedName>
</protein>
<evidence type="ECO:0000313" key="1">
    <source>
        <dbReference type="EMBL" id="SOH04481.1"/>
    </source>
</evidence>
<proteinExistence type="predicted"/>
<dbReference type="RefSeq" id="WP_099325194.1">
    <property type="nucleotide sequence ID" value="NZ_LT934425.1"/>
</dbReference>
<dbReference type="KEGG" id="kst:KSMBR1_1983"/>
<dbReference type="EMBL" id="LT934425">
    <property type="protein sequence ID" value="SOH04481.1"/>
    <property type="molecule type" value="Genomic_DNA"/>
</dbReference>
<reference evidence="2" key="1">
    <citation type="submission" date="2017-10" db="EMBL/GenBank/DDBJ databases">
        <authorList>
            <person name="Frank J."/>
        </authorList>
    </citation>
    <scope>NUCLEOTIDE SEQUENCE [LARGE SCALE GENOMIC DNA]</scope>
</reference>
<organism evidence="1 2">
    <name type="scientific">Kuenenia stuttgartiensis</name>
    <dbReference type="NCBI Taxonomy" id="174633"/>
    <lineage>
        <taxon>Bacteria</taxon>
        <taxon>Pseudomonadati</taxon>
        <taxon>Planctomycetota</taxon>
        <taxon>Candidatus Brocadiia</taxon>
        <taxon>Candidatus Brocadiales</taxon>
        <taxon>Candidatus Brocadiaceae</taxon>
        <taxon>Candidatus Kuenenia</taxon>
    </lineage>
</organism>
<name>A0A2C9CFL6_KUEST</name>
<accession>A0A2C9CFL6</accession>
<evidence type="ECO:0008006" key="3">
    <source>
        <dbReference type="Google" id="ProtNLM"/>
    </source>
</evidence>
<dbReference type="AlphaFoldDB" id="A0A2C9CFL6"/>
<keyword evidence="2" id="KW-1185">Reference proteome</keyword>
<sequence length="89" mass="10444">MKKNEVERLFKKLELKTRSTGHNYGWLTVNEKKILRVHYSHGKGDIPDKIVSKIRGQLKLSLKDFKDLIDCSLNYNNYINILKQKGIID</sequence>
<dbReference type="Proteomes" id="UP000221734">
    <property type="component" value="Chromosome Kuenenia_stuttgartiensis_MBR1"/>
</dbReference>
<gene>
    <name evidence="1" type="ORF">KSMBR1_1983</name>
</gene>
<evidence type="ECO:0000313" key="2">
    <source>
        <dbReference type="Proteomes" id="UP000221734"/>
    </source>
</evidence>